<dbReference type="Proteomes" id="UP001060215">
    <property type="component" value="Chromosome 4"/>
</dbReference>
<evidence type="ECO:0000313" key="1">
    <source>
        <dbReference type="EMBL" id="KAI8015673.1"/>
    </source>
</evidence>
<dbReference type="EMBL" id="CM045761">
    <property type="protein sequence ID" value="KAI8015673.1"/>
    <property type="molecule type" value="Genomic_DNA"/>
</dbReference>
<sequence length="140" mass="15076">MEQNGCKPNAITYRHLALGLKAGLMKETLKTLDLGNDLSASTKIRKSTPWLEITLSIVEIFAENGDIENAEKLFEELKKANYTRCGMYPDIEKSTTTTTTIAGVAPPVKMHSEGSEKSSGAEGGHGCDCGSNCECDPCNC</sequence>
<organism evidence="1 2">
    <name type="scientific">Camellia lanceoleosa</name>
    <dbReference type="NCBI Taxonomy" id="1840588"/>
    <lineage>
        <taxon>Eukaryota</taxon>
        <taxon>Viridiplantae</taxon>
        <taxon>Streptophyta</taxon>
        <taxon>Embryophyta</taxon>
        <taxon>Tracheophyta</taxon>
        <taxon>Spermatophyta</taxon>
        <taxon>Magnoliopsida</taxon>
        <taxon>eudicotyledons</taxon>
        <taxon>Gunneridae</taxon>
        <taxon>Pentapetalae</taxon>
        <taxon>asterids</taxon>
        <taxon>Ericales</taxon>
        <taxon>Theaceae</taxon>
        <taxon>Camellia</taxon>
    </lineage>
</organism>
<gene>
    <name evidence="1" type="ORF">LOK49_LG05G01241</name>
</gene>
<reference evidence="1 2" key="1">
    <citation type="journal article" date="2022" name="Plant J.">
        <title>Chromosome-level genome of Camellia lanceoleosa provides a valuable resource for understanding genome evolution and self-incompatibility.</title>
        <authorList>
            <person name="Gong W."/>
            <person name="Xiao S."/>
            <person name="Wang L."/>
            <person name="Liao Z."/>
            <person name="Chang Y."/>
            <person name="Mo W."/>
            <person name="Hu G."/>
            <person name="Li W."/>
            <person name="Zhao G."/>
            <person name="Zhu H."/>
            <person name="Hu X."/>
            <person name="Ji K."/>
            <person name="Xiang X."/>
            <person name="Song Q."/>
            <person name="Yuan D."/>
            <person name="Jin S."/>
            <person name="Zhang L."/>
        </authorList>
    </citation>
    <scope>NUCLEOTIDE SEQUENCE [LARGE SCALE GENOMIC DNA]</scope>
    <source>
        <strain evidence="1">SQ_2022a</strain>
    </source>
</reference>
<comment type="caution">
    <text evidence="1">The sequence shown here is derived from an EMBL/GenBank/DDBJ whole genome shotgun (WGS) entry which is preliminary data.</text>
</comment>
<name>A0ACC0HSH8_9ERIC</name>
<accession>A0ACC0HSH8</accession>
<keyword evidence="2" id="KW-1185">Reference proteome</keyword>
<proteinExistence type="predicted"/>
<evidence type="ECO:0000313" key="2">
    <source>
        <dbReference type="Proteomes" id="UP001060215"/>
    </source>
</evidence>
<protein>
    <submittedName>
        <fullName evidence="1">Pentatricopeptide repeat-containing protein</fullName>
    </submittedName>
</protein>